<evidence type="ECO:0000256" key="3">
    <source>
        <dbReference type="ARBA" id="ARBA00023163"/>
    </source>
</evidence>
<dbReference type="SUPFAM" id="SSF46785">
    <property type="entry name" value="Winged helix' DNA-binding domain"/>
    <property type="match status" value="1"/>
</dbReference>
<dbReference type="Pfam" id="PF01638">
    <property type="entry name" value="HxlR"/>
    <property type="match status" value="1"/>
</dbReference>
<keyword evidence="2" id="KW-0238">DNA-binding</keyword>
<dbReference type="Proteomes" id="UP001449657">
    <property type="component" value="Chromosome"/>
</dbReference>
<dbReference type="InterPro" id="IPR036388">
    <property type="entry name" value="WH-like_DNA-bd_sf"/>
</dbReference>
<dbReference type="RefSeq" id="WP_341840446.1">
    <property type="nucleotide sequence ID" value="NZ_CP149792.1"/>
</dbReference>
<dbReference type="InterPro" id="IPR036390">
    <property type="entry name" value="WH_DNA-bd_sf"/>
</dbReference>
<dbReference type="PROSITE" id="PS51118">
    <property type="entry name" value="HTH_HXLR"/>
    <property type="match status" value="1"/>
</dbReference>
<evidence type="ECO:0000259" key="4">
    <source>
        <dbReference type="PROSITE" id="PS51118"/>
    </source>
</evidence>
<keyword evidence="1" id="KW-0805">Transcription regulation</keyword>
<dbReference type="EMBL" id="CP150096">
    <property type="protein sequence ID" value="WZN45696.1"/>
    <property type="molecule type" value="Genomic_DNA"/>
</dbReference>
<organism evidence="5 6">
    <name type="scientific">Chitinophaga caseinilytica</name>
    <dbReference type="NCBI Taxonomy" id="2267521"/>
    <lineage>
        <taxon>Bacteria</taxon>
        <taxon>Pseudomonadati</taxon>
        <taxon>Bacteroidota</taxon>
        <taxon>Chitinophagia</taxon>
        <taxon>Chitinophagales</taxon>
        <taxon>Chitinophagaceae</taxon>
        <taxon>Chitinophaga</taxon>
    </lineage>
</organism>
<dbReference type="PANTHER" id="PTHR33204:SF29">
    <property type="entry name" value="TRANSCRIPTIONAL REGULATOR"/>
    <property type="match status" value="1"/>
</dbReference>
<evidence type="ECO:0000313" key="6">
    <source>
        <dbReference type="Proteomes" id="UP001449657"/>
    </source>
</evidence>
<keyword evidence="3" id="KW-0804">Transcription</keyword>
<evidence type="ECO:0000256" key="2">
    <source>
        <dbReference type="ARBA" id="ARBA00023125"/>
    </source>
</evidence>
<evidence type="ECO:0000256" key="1">
    <source>
        <dbReference type="ARBA" id="ARBA00023015"/>
    </source>
</evidence>
<dbReference type="Gene3D" id="1.10.10.10">
    <property type="entry name" value="Winged helix-like DNA-binding domain superfamily/Winged helix DNA-binding domain"/>
    <property type="match status" value="1"/>
</dbReference>
<name>A0ABZ2Z095_9BACT</name>
<dbReference type="PANTHER" id="PTHR33204">
    <property type="entry name" value="TRANSCRIPTIONAL REGULATOR, MARR FAMILY"/>
    <property type="match status" value="1"/>
</dbReference>
<protein>
    <submittedName>
        <fullName evidence="5">Helix-turn-helix domain-containing protein</fullName>
    </submittedName>
</protein>
<sequence>MSTITGTAERNCRERRLALQDTIQALGGKWRIFILCALQNGDLRFSDLETRLPGIWPKVLASDLKSLEAHLLVNRQVNPTRPVTVTYSLTPHARHLWPLVDALVGFGLEHRRSVKAGMKADNAHVIPL</sequence>
<proteinExistence type="predicted"/>
<dbReference type="InterPro" id="IPR002577">
    <property type="entry name" value="HTH_HxlR"/>
</dbReference>
<accession>A0ABZ2Z095</accession>
<evidence type="ECO:0000313" key="5">
    <source>
        <dbReference type="EMBL" id="WZN45696.1"/>
    </source>
</evidence>
<feature type="domain" description="HTH hxlR-type" evidence="4">
    <location>
        <begin position="12"/>
        <end position="115"/>
    </location>
</feature>
<reference evidence="5 6" key="1">
    <citation type="submission" date="2024-03" db="EMBL/GenBank/DDBJ databases">
        <title>Chitinophaga caseinilytica sp. nov., a casein hydrolysing bacterium isolated from forest soil.</title>
        <authorList>
            <person name="Lee D.S."/>
            <person name="Han D.M."/>
            <person name="Baek J.H."/>
            <person name="Choi D.G."/>
            <person name="Jeon J.H."/>
            <person name="Jeon C.O."/>
        </authorList>
    </citation>
    <scope>NUCLEOTIDE SEQUENCE [LARGE SCALE GENOMIC DNA]</scope>
    <source>
        <strain evidence="5 6">KACC 19118</strain>
    </source>
</reference>
<gene>
    <name evidence="5" type="ORF">WJU22_22615</name>
</gene>
<keyword evidence="6" id="KW-1185">Reference proteome</keyword>